<reference evidence="2" key="2">
    <citation type="journal article" date="2015" name="Data Brief">
        <title>Shoot transcriptome of the giant reed, Arundo donax.</title>
        <authorList>
            <person name="Barrero R.A."/>
            <person name="Guerrero F.D."/>
            <person name="Moolhuijzen P."/>
            <person name="Goolsby J.A."/>
            <person name="Tidwell J."/>
            <person name="Bellgard S.E."/>
            <person name="Bellgard M.I."/>
        </authorList>
    </citation>
    <scope>NUCLEOTIDE SEQUENCE</scope>
    <source>
        <tissue evidence="2">Shoot tissue taken approximately 20 cm above the soil surface</tissue>
    </source>
</reference>
<name>A0A0A9CIA1_ARUDO</name>
<accession>A0A0A9CIA1</accession>
<evidence type="ECO:0000313" key="2">
    <source>
        <dbReference type="EMBL" id="JAD74168.1"/>
    </source>
</evidence>
<organism evidence="2">
    <name type="scientific">Arundo donax</name>
    <name type="common">Giant reed</name>
    <name type="synonym">Donax arundinaceus</name>
    <dbReference type="NCBI Taxonomy" id="35708"/>
    <lineage>
        <taxon>Eukaryota</taxon>
        <taxon>Viridiplantae</taxon>
        <taxon>Streptophyta</taxon>
        <taxon>Embryophyta</taxon>
        <taxon>Tracheophyta</taxon>
        <taxon>Spermatophyta</taxon>
        <taxon>Magnoliopsida</taxon>
        <taxon>Liliopsida</taxon>
        <taxon>Poales</taxon>
        <taxon>Poaceae</taxon>
        <taxon>PACMAD clade</taxon>
        <taxon>Arundinoideae</taxon>
        <taxon>Arundineae</taxon>
        <taxon>Arundo</taxon>
    </lineage>
</organism>
<protein>
    <submittedName>
        <fullName evidence="2">Uncharacterized protein</fullName>
    </submittedName>
</protein>
<dbReference type="AlphaFoldDB" id="A0A0A9CIA1"/>
<proteinExistence type="predicted"/>
<feature type="region of interest" description="Disordered" evidence="1">
    <location>
        <begin position="1"/>
        <end position="24"/>
    </location>
</feature>
<sequence length="109" mass="11627">MMAALVRAAVEPQHPSGARVQRPPRAALIRATVVPMSATRLMRRRRRGADAATQPTRGRRRGVLLLPAPSAMSSGAPPLLRSQDVQLVREPPMSSHLDPLGAAPPPPPP</sequence>
<evidence type="ECO:0000256" key="1">
    <source>
        <dbReference type="SAM" id="MobiDB-lite"/>
    </source>
</evidence>
<reference evidence="2" key="1">
    <citation type="submission" date="2014-09" db="EMBL/GenBank/DDBJ databases">
        <authorList>
            <person name="Magalhaes I.L.F."/>
            <person name="Oliveira U."/>
            <person name="Santos F.R."/>
            <person name="Vidigal T.H.D.A."/>
            <person name="Brescovit A.D."/>
            <person name="Santos A.J."/>
        </authorList>
    </citation>
    <scope>NUCLEOTIDE SEQUENCE</scope>
    <source>
        <tissue evidence="2">Shoot tissue taken approximately 20 cm above the soil surface</tissue>
    </source>
</reference>
<dbReference type="EMBL" id="GBRH01223727">
    <property type="protein sequence ID" value="JAD74168.1"/>
    <property type="molecule type" value="Transcribed_RNA"/>
</dbReference>
<feature type="compositionally biased region" description="Low complexity" evidence="1">
    <location>
        <begin position="64"/>
        <end position="80"/>
    </location>
</feature>
<feature type="region of interest" description="Disordered" evidence="1">
    <location>
        <begin position="41"/>
        <end position="109"/>
    </location>
</feature>